<comment type="caution">
    <text evidence="2">The sequence shown here is derived from an EMBL/GenBank/DDBJ whole genome shotgun (WGS) entry which is preliminary data.</text>
</comment>
<dbReference type="Pfam" id="PF01827">
    <property type="entry name" value="FTH"/>
    <property type="match status" value="1"/>
</dbReference>
<gene>
    <name evidence="2" type="primary">Cnig_chr_V.g21260</name>
    <name evidence="2" type="ORF">B9Z55_021260</name>
</gene>
<dbReference type="PANTHER" id="PTHR23015">
    <property type="entry name" value="UNCHARACTERIZED C.ELEGANS PROTEIN"/>
    <property type="match status" value="1"/>
</dbReference>
<reference evidence="3" key="1">
    <citation type="submission" date="2017-10" db="EMBL/GenBank/DDBJ databases">
        <title>Rapid genome shrinkage in a self-fertile nematode reveals novel sperm competition proteins.</title>
        <authorList>
            <person name="Yin D."/>
            <person name="Schwarz E.M."/>
            <person name="Thomas C.G."/>
            <person name="Felde R.L."/>
            <person name="Korf I.F."/>
            <person name="Cutter A.D."/>
            <person name="Schartner C.M."/>
            <person name="Ralston E.J."/>
            <person name="Meyer B.J."/>
            <person name="Haag E.S."/>
        </authorList>
    </citation>
    <scope>NUCLEOTIDE SEQUENCE [LARGE SCALE GENOMIC DNA]</scope>
    <source>
        <strain evidence="3">JU1422</strain>
    </source>
</reference>
<dbReference type="EMBL" id="PDUG01000005">
    <property type="protein sequence ID" value="PIC29780.1"/>
    <property type="molecule type" value="Genomic_DNA"/>
</dbReference>
<dbReference type="InterPro" id="IPR002900">
    <property type="entry name" value="DUF38/FTH_CAE_spp"/>
</dbReference>
<name>A0A2G5TR30_9PELO</name>
<proteinExistence type="predicted"/>
<dbReference type="OrthoDB" id="5892666at2759"/>
<dbReference type="InterPro" id="IPR040161">
    <property type="entry name" value="FB224"/>
</dbReference>
<feature type="domain" description="DUF38" evidence="1">
    <location>
        <begin position="2"/>
        <end position="114"/>
    </location>
</feature>
<dbReference type="GO" id="GO:0045087">
    <property type="term" value="P:innate immune response"/>
    <property type="evidence" value="ECO:0007669"/>
    <property type="project" value="TreeGrafter"/>
</dbReference>
<protein>
    <recommendedName>
        <fullName evidence="1">DUF38 domain-containing protein</fullName>
    </recommendedName>
</protein>
<organism evidence="2 3">
    <name type="scientific">Caenorhabditis nigoni</name>
    <dbReference type="NCBI Taxonomy" id="1611254"/>
    <lineage>
        <taxon>Eukaryota</taxon>
        <taxon>Metazoa</taxon>
        <taxon>Ecdysozoa</taxon>
        <taxon>Nematoda</taxon>
        <taxon>Chromadorea</taxon>
        <taxon>Rhabditida</taxon>
        <taxon>Rhabditina</taxon>
        <taxon>Rhabditomorpha</taxon>
        <taxon>Rhabditoidea</taxon>
        <taxon>Rhabditidae</taxon>
        <taxon>Peloderinae</taxon>
        <taxon>Caenorhabditis</taxon>
    </lineage>
</organism>
<accession>A0A2G5TR30</accession>
<keyword evidence="3" id="KW-1185">Reference proteome</keyword>
<dbReference type="PANTHER" id="PTHR23015:SF25">
    <property type="entry name" value="DUF38 DOMAIN-CONTAINING PROTEIN-RELATED"/>
    <property type="match status" value="1"/>
</dbReference>
<evidence type="ECO:0000313" key="3">
    <source>
        <dbReference type="Proteomes" id="UP000230233"/>
    </source>
</evidence>
<evidence type="ECO:0000259" key="1">
    <source>
        <dbReference type="Pfam" id="PF01827"/>
    </source>
</evidence>
<dbReference type="AlphaFoldDB" id="A0A2G5TR30"/>
<dbReference type="Proteomes" id="UP000230233">
    <property type="component" value="Chromosome V"/>
</dbReference>
<evidence type="ECO:0000313" key="2">
    <source>
        <dbReference type="EMBL" id="PIC29780.1"/>
    </source>
</evidence>
<sequence length="196" mass="23431">MEMMEILPAIDISSLKIIELLHPVVKYRYPNNEEMPFEVNQLSKTDQWQNDEQLISKYITITTSIQKMKILHFANLEILVKKLSSRDVNYLRTNLLESTAFQKFKISFWKSKIDESIHQMIGEPYRNFSDLKKVWYFRIPNTDYYIHIVLDMRDVKDAHDNLRPKLIIFTRVAKEDTPFFEEPRNQLVDNQSVVIM</sequence>